<evidence type="ECO:0000313" key="2">
    <source>
        <dbReference type="Proteomes" id="UP000469949"/>
    </source>
</evidence>
<dbReference type="AlphaFoldDB" id="A0A833J8E3"/>
<evidence type="ECO:0000313" key="1">
    <source>
        <dbReference type="EMBL" id="KAB7786362.1"/>
    </source>
</evidence>
<gene>
    <name evidence="1" type="ORF">F8B43_1763</name>
</gene>
<organism evidence="1 2">
    <name type="scientific">Methylorubrum populi</name>
    <dbReference type="NCBI Taxonomy" id="223967"/>
    <lineage>
        <taxon>Bacteria</taxon>
        <taxon>Pseudomonadati</taxon>
        <taxon>Pseudomonadota</taxon>
        <taxon>Alphaproteobacteria</taxon>
        <taxon>Hyphomicrobiales</taxon>
        <taxon>Methylobacteriaceae</taxon>
        <taxon>Methylorubrum</taxon>
    </lineage>
</organism>
<reference evidence="1 2" key="1">
    <citation type="submission" date="2019-10" db="EMBL/GenBank/DDBJ databases">
        <title>Draft Genome Sequence of the Caffeine Degrading Methylotroph Methylorubrum populi PINKEL.</title>
        <authorList>
            <person name="Dawson S.C."/>
            <person name="Zhang X."/>
            <person name="Wright M.E."/>
            <person name="Sharma G."/>
            <person name="Langner J.T."/>
            <person name="Ditty J.L."/>
            <person name="Subuyuj G.A."/>
        </authorList>
    </citation>
    <scope>NUCLEOTIDE SEQUENCE [LARGE SCALE GENOMIC DNA]</scope>
    <source>
        <strain evidence="1 2">Pinkel</strain>
    </source>
</reference>
<accession>A0A833J8E3</accession>
<protein>
    <submittedName>
        <fullName evidence="1">Uncharacterized protein</fullName>
    </submittedName>
</protein>
<name>A0A833J8E3_9HYPH</name>
<dbReference type="Proteomes" id="UP000469949">
    <property type="component" value="Unassembled WGS sequence"/>
</dbReference>
<comment type="caution">
    <text evidence="1">The sequence shown here is derived from an EMBL/GenBank/DDBJ whole genome shotgun (WGS) entry which is preliminary data.</text>
</comment>
<sequence>MLWSQFYACFQFLVTTIGVYELGDLYANYISKNRVKVTTETTQN</sequence>
<dbReference type="EMBL" id="WEKV01000008">
    <property type="protein sequence ID" value="KAB7786362.1"/>
    <property type="molecule type" value="Genomic_DNA"/>
</dbReference>
<proteinExistence type="predicted"/>